<name>A0AC34GPF8_9BILA</name>
<organism evidence="1 2">
    <name type="scientific">Panagrolaimus sp. ES5</name>
    <dbReference type="NCBI Taxonomy" id="591445"/>
    <lineage>
        <taxon>Eukaryota</taxon>
        <taxon>Metazoa</taxon>
        <taxon>Ecdysozoa</taxon>
        <taxon>Nematoda</taxon>
        <taxon>Chromadorea</taxon>
        <taxon>Rhabditida</taxon>
        <taxon>Tylenchina</taxon>
        <taxon>Panagrolaimomorpha</taxon>
        <taxon>Panagrolaimoidea</taxon>
        <taxon>Panagrolaimidae</taxon>
        <taxon>Panagrolaimus</taxon>
    </lineage>
</organism>
<evidence type="ECO:0000313" key="2">
    <source>
        <dbReference type="WBParaSite" id="ES5_v2.g633.t1"/>
    </source>
</evidence>
<dbReference type="Proteomes" id="UP000887579">
    <property type="component" value="Unplaced"/>
</dbReference>
<dbReference type="WBParaSite" id="ES5_v2.g633.t1">
    <property type="protein sequence ID" value="ES5_v2.g633.t1"/>
    <property type="gene ID" value="ES5_v2.g633"/>
</dbReference>
<evidence type="ECO:0000313" key="1">
    <source>
        <dbReference type="Proteomes" id="UP000887579"/>
    </source>
</evidence>
<reference evidence="2" key="1">
    <citation type="submission" date="2022-11" db="UniProtKB">
        <authorList>
            <consortium name="WormBaseParasite"/>
        </authorList>
    </citation>
    <scope>IDENTIFICATION</scope>
</reference>
<accession>A0AC34GPF8</accession>
<protein>
    <submittedName>
        <fullName evidence="2">Uncharacterized protein</fullName>
    </submittedName>
</protein>
<sequence length="724" mass="82734">MDLLDEEIEREAASTSRQSNHHDNDSDFMNREATEVEILMNHKVRISRTRRMNWYLDFHDCYIRLAESDTTGKKPFQVGGVVLKDGDKLDANEEFKISSATTCLFFSKYYKMSFILDFSPSVFVADGVGDILYTNMMPCVEKMLKELVYQFKFSNSKNTHKAEIYVTLIAYSPLIHFRKPPILVHGFRVTDTTIEDFLTLANANAKAYLNDLLEYMLPINLQKEKNQIKISKRIGESRRIKGARFRAAKPSESEVSTPGDEEAAEDGEEVQPSTINDKIAIDFRLIQMLRLGMLGLFSAPETSQPGIVIITDGILYIPNQEVIQSIALNLRTNCIPLHFIEITSAGCGASPGYIPSSDLLSFLAQVSYGNHIRHKELLSYEPSNEFINKFQRIMLSWSCQRGTYEMEAPLSSCANHPGRIRKQISRIKSNFYQLFHVRIREGYFLKSLNVIKKGSKDYISALLTFPWTFDCRIDYQISAVYNDCDERIHDVHRVVTIETNYAPPDPITDPRDSALTAALFLSEAEKFAIKILSFSAISDNYEVAHIPFHRYPSLYGFTQESFPFPTLIIKQLEKTKFNGFWEPLVLADNAALHRCSHTLSMRFTTDFAENQKPSTNFWPEFEGEGDEAGQQQNPTDFPAKNYLLNTLFDYFKATTTFCLVARYCYVKIVREGLKSPEYCYLVKIFADSTLLTIKVIFVGDCSLDVRNKTVGKIRNDLMKNDKVG</sequence>
<proteinExistence type="predicted"/>